<keyword evidence="3" id="KW-1185">Reference proteome</keyword>
<proteinExistence type="predicted"/>
<dbReference type="Proteomes" id="UP000825935">
    <property type="component" value="Chromosome 27"/>
</dbReference>
<organism evidence="2 3">
    <name type="scientific">Ceratopteris richardii</name>
    <name type="common">Triangle waterfern</name>
    <dbReference type="NCBI Taxonomy" id="49495"/>
    <lineage>
        <taxon>Eukaryota</taxon>
        <taxon>Viridiplantae</taxon>
        <taxon>Streptophyta</taxon>
        <taxon>Embryophyta</taxon>
        <taxon>Tracheophyta</taxon>
        <taxon>Polypodiopsida</taxon>
        <taxon>Polypodiidae</taxon>
        <taxon>Polypodiales</taxon>
        <taxon>Pteridineae</taxon>
        <taxon>Pteridaceae</taxon>
        <taxon>Parkerioideae</taxon>
        <taxon>Ceratopteris</taxon>
    </lineage>
</organism>
<reference evidence="2 3" key="1">
    <citation type="submission" date="2021-08" db="EMBL/GenBank/DDBJ databases">
        <title>WGS assembly of Ceratopteris richardii.</title>
        <authorList>
            <person name="Marchant D.B."/>
            <person name="Chen G."/>
            <person name="Jenkins J."/>
            <person name="Shu S."/>
            <person name="Leebens-Mack J."/>
            <person name="Grimwood J."/>
            <person name="Schmutz J."/>
            <person name="Soltis P."/>
            <person name="Soltis D."/>
            <person name="Chen Z.-H."/>
        </authorList>
    </citation>
    <scope>NUCLEOTIDE SEQUENCE [LARGE SCALE GENOMIC DNA]</scope>
    <source>
        <strain evidence="2">Whitten #5841</strain>
        <tissue evidence="2">Leaf</tissue>
    </source>
</reference>
<comment type="caution">
    <text evidence="2">The sequence shown here is derived from an EMBL/GenBank/DDBJ whole genome shotgun (WGS) entry which is preliminary data.</text>
</comment>
<evidence type="ECO:0000313" key="3">
    <source>
        <dbReference type="Proteomes" id="UP000825935"/>
    </source>
</evidence>
<protein>
    <submittedName>
        <fullName evidence="2">Uncharacterized protein</fullName>
    </submittedName>
</protein>
<dbReference type="AlphaFoldDB" id="A0A8T2RGK1"/>
<keyword evidence="1" id="KW-0812">Transmembrane</keyword>
<gene>
    <name evidence="2" type="ORF">KP509_27G025700</name>
</gene>
<keyword evidence="1" id="KW-1133">Transmembrane helix</keyword>
<keyword evidence="1" id="KW-0472">Membrane</keyword>
<accession>A0A8T2RGK1</accession>
<feature type="transmembrane region" description="Helical" evidence="1">
    <location>
        <begin position="6"/>
        <end position="24"/>
    </location>
</feature>
<dbReference type="EMBL" id="CM035432">
    <property type="protein sequence ID" value="KAH7294944.1"/>
    <property type="molecule type" value="Genomic_DNA"/>
</dbReference>
<evidence type="ECO:0000313" key="2">
    <source>
        <dbReference type="EMBL" id="KAH7294944.1"/>
    </source>
</evidence>
<name>A0A8T2RGK1_CERRI</name>
<evidence type="ECO:0000256" key="1">
    <source>
        <dbReference type="SAM" id="Phobius"/>
    </source>
</evidence>
<sequence length="69" mass="7749">MTSFCITLMLFSLIALLMIVVHIIHTLHSLCKDDESYGGMLADNEPHHHPPHPSMHDFLGPTTCHCNEP</sequence>